<dbReference type="InterPro" id="IPR039139">
    <property type="entry name" value="CCDC170-like"/>
</dbReference>
<gene>
    <name evidence="2" type="ORF">AFUS01_LOCUS10306</name>
</gene>
<dbReference type="OrthoDB" id="5832575at2759"/>
<evidence type="ECO:0000313" key="3">
    <source>
        <dbReference type="Proteomes" id="UP000708208"/>
    </source>
</evidence>
<comment type="caution">
    <text evidence="2">The sequence shown here is derived from an EMBL/GenBank/DDBJ whole genome shotgun (WGS) entry which is preliminary data.</text>
</comment>
<keyword evidence="3" id="KW-1185">Reference proteome</keyword>
<organism evidence="2 3">
    <name type="scientific">Allacma fusca</name>
    <dbReference type="NCBI Taxonomy" id="39272"/>
    <lineage>
        <taxon>Eukaryota</taxon>
        <taxon>Metazoa</taxon>
        <taxon>Ecdysozoa</taxon>
        <taxon>Arthropoda</taxon>
        <taxon>Hexapoda</taxon>
        <taxon>Collembola</taxon>
        <taxon>Symphypleona</taxon>
        <taxon>Sminthuridae</taxon>
        <taxon>Allacma</taxon>
    </lineage>
</organism>
<protein>
    <submittedName>
        <fullName evidence="2">Uncharacterized protein</fullName>
    </submittedName>
</protein>
<dbReference type="EMBL" id="CAJVCH010076587">
    <property type="protein sequence ID" value="CAG7721057.1"/>
    <property type="molecule type" value="Genomic_DNA"/>
</dbReference>
<dbReference type="PANTHER" id="PTHR18863">
    <property type="entry name" value="TSEC-2-RELATED"/>
    <property type="match status" value="1"/>
</dbReference>
<keyword evidence="1" id="KW-0175">Coiled coil</keyword>
<feature type="coiled-coil region" evidence="1">
    <location>
        <begin position="228"/>
        <end position="286"/>
    </location>
</feature>
<evidence type="ECO:0000313" key="2">
    <source>
        <dbReference type="EMBL" id="CAG7721057.1"/>
    </source>
</evidence>
<name>A0A8J2JL71_9HEXA</name>
<reference evidence="2" key="1">
    <citation type="submission" date="2021-06" db="EMBL/GenBank/DDBJ databases">
        <authorList>
            <person name="Hodson N. C."/>
            <person name="Mongue J. A."/>
            <person name="Jaron S. K."/>
        </authorList>
    </citation>
    <scope>NUCLEOTIDE SEQUENCE</scope>
</reference>
<dbReference type="AlphaFoldDB" id="A0A8J2JL71"/>
<feature type="coiled-coil region" evidence="1">
    <location>
        <begin position="8"/>
        <end position="134"/>
    </location>
</feature>
<dbReference type="Proteomes" id="UP000708208">
    <property type="component" value="Unassembled WGS sequence"/>
</dbReference>
<accession>A0A8J2JL71</accession>
<dbReference type="PANTHER" id="PTHR18863:SF6">
    <property type="entry name" value="COILED-COIL DOMAIN-CONTAINING PROTEIN 170"/>
    <property type="match status" value="1"/>
</dbReference>
<proteinExistence type="predicted"/>
<sequence>MLLMCILFETQKENLIIAEEKVIRLEKDLKNFQDSVAIQLSTGSRMVDATPIGIRERIKDMQIEIKEKQMSNDQLREKVGRFQETIERLEKLLTDSKMKYEDLISDKVTVGKRLNETEAQLTTVEVLIEGLRKDKNRFMQFMEQLGSIMGLDEVSKELGFDLQTDAVLARAEQLAKLEGDRLADKVRSGKNGNGYRLIAADLVSDFYFIAQLLRVCMTATVYQLQRRLRTLKEQVEKKDLHIDMLRKKILVLEESVKLRSTLELERDEACSRAKKLMKQLERLDLDVQENRISNKDLKGQLADAAEYK</sequence>
<evidence type="ECO:0000256" key="1">
    <source>
        <dbReference type="SAM" id="Coils"/>
    </source>
</evidence>
<feature type="non-terminal residue" evidence="2">
    <location>
        <position position="308"/>
    </location>
</feature>